<dbReference type="Gene3D" id="1.10.8.60">
    <property type="match status" value="1"/>
</dbReference>
<feature type="binding site" evidence="9">
    <location>
        <position position="15"/>
    </location>
    <ligand>
        <name>ATP</name>
        <dbReference type="ChEBI" id="CHEBI:30616"/>
    </ligand>
</feature>
<dbReference type="Proteomes" id="UP000178651">
    <property type="component" value="Unassembled WGS sequence"/>
</dbReference>
<dbReference type="GO" id="GO:0016887">
    <property type="term" value="F:ATP hydrolysis activity"/>
    <property type="evidence" value="ECO:0007669"/>
    <property type="project" value="RHEA"/>
</dbReference>
<dbReference type="InterPro" id="IPR036388">
    <property type="entry name" value="WH-like_DNA-bd_sf"/>
</dbReference>
<accession>A0A1G1YYA8</accession>
<evidence type="ECO:0000256" key="4">
    <source>
        <dbReference type="ARBA" id="ARBA00022801"/>
    </source>
</evidence>
<feature type="binding site" evidence="9">
    <location>
        <position position="176"/>
    </location>
    <ligand>
        <name>ATP</name>
        <dbReference type="ChEBI" id="CHEBI:30616"/>
    </ligand>
</feature>
<dbReference type="GO" id="GO:0009378">
    <property type="term" value="F:four-way junction helicase activity"/>
    <property type="evidence" value="ECO:0007669"/>
    <property type="project" value="InterPro"/>
</dbReference>
<feature type="binding site" evidence="9">
    <location>
        <position position="61"/>
    </location>
    <ligand>
        <name>ATP</name>
        <dbReference type="ChEBI" id="CHEBI:30616"/>
    </ligand>
</feature>
<evidence type="ECO:0000313" key="12">
    <source>
        <dbReference type="Proteomes" id="UP000178651"/>
    </source>
</evidence>
<feature type="binding site" evidence="9">
    <location>
        <position position="305"/>
    </location>
    <ligand>
        <name>DNA</name>
        <dbReference type="ChEBI" id="CHEBI:16991"/>
    </ligand>
</feature>
<comment type="subcellular location">
    <subcellularLocation>
        <location evidence="9">Cytoplasm</location>
    </subcellularLocation>
</comment>
<dbReference type="InterPro" id="IPR003593">
    <property type="entry name" value="AAA+_ATPase"/>
</dbReference>
<dbReference type="EC" id="3.6.4.-" evidence="9"/>
<dbReference type="GO" id="GO:0000400">
    <property type="term" value="F:four-way junction DNA binding"/>
    <property type="evidence" value="ECO:0007669"/>
    <property type="project" value="UniProtKB-UniRule"/>
</dbReference>
<feature type="region of interest" description="Small ATPAse domain (RuvB-S)" evidence="9">
    <location>
        <begin position="177"/>
        <end position="247"/>
    </location>
</feature>
<comment type="caution">
    <text evidence="9">Lacks conserved residue(s) required for the propagation of feature annotation.</text>
</comment>
<evidence type="ECO:0000256" key="1">
    <source>
        <dbReference type="ARBA" id="ARBA00022490"/>
    </source>
</evidence>
<feature type="binding site" evidence="9">
    <location>
        <position position="286"/>
    </location>
    <ligand>
        <name>DNA</name>
        <dbReference type="ChEBI" id="CHEBI:16991"/>
    </ligand>
</feature>
<feature type="binding site" evidence="9">
    <location>
        <position position="62"/>
    </location>
    <ligand>
        <name>ATP</name>
        <dbReference type="ChEBI" id="CHEBI:30616"/>
    </ligand>
</feature>
<keyword evidence="8 9" id="KW-0234">DNA repair</keyword>
<sequence>MKNGLDGDETIDTLLRPADWDNYIGQKNVKKNLRIIIDAAKSRGEVADHLLFYGQAGLGKTTLAKLVAKEMDSAIKITSGPAIEKMGDLAAILSNLEPKDVLFIDEAHRLNRMVEEVLYPAMESRKLHIIIGKGAGARTISLDIPPFTLVAATTRMDLLSEPLRSRFGGTFRLDYYDEKDIEAIIKRSASILGVGATPEAIKVLAEAARFTPRVANRLLKRARDFMQVYKEKEINESVARKTLDILEIDNLGLEAHDRMLLSIIIDKFGGGPVGLGTIAASINEDRGIVENVYEPYLLKLGLIRRTTGGRLAEPSAYSHLGKKTNDRLL</sequence>
<dbReference type="InterPro" id="IPR008823">
    <property type="entry name" value="RuvB_wg_C"/>
</dbReference>
<evidence type="ECO:0000256" key="9">
    <source>
        <dbReference type="HAMAP-Rule" id="MF_00016"/>
    </source>
</evidence>
<comment type="domain">
    <text evidence="9">Has 3 domains, the large (RuvB-L) and small ATPase (RuvB-S) domains and the C-terminal head (RuvB-H) domain. The head domain binds DNA, while the ATPase domains jointly bind ATP, ADP or are empty depending on the state of the subunit in the translocation cycle. During a single DNA translocation step the structure of each domain remains the same, but their relative positions change.</text>
</comment>
<keyword evidence="1 9" id="KW-0963">Cytoplasm</keyword>
<feature type="binding site" evidence="9">
    <location>
        <position position="57"/>
    </location>
    <ligand>
        <name>ATP</name>
        <dbReference type="ChEBI" id="CHEBI:30616"/>
    </ligand>
</feature>
<dbReference type="SUPFAM" id="SSF52540">
    <property type="entry name" value="P-loop containing nucleoside triphosphate hydrolases"/>
    <property type="match status" value="1"/>
</dbReference>
<keyword evidence="3 9" id="KW-0227">DNA damage</keyword>
<dbReference type="CDD" id="cd00009">
    <property type="entry name" value="AAA"/>
    <property type="match status" value="1"/>
</dbReference>
<name>A0A1G1YYA8_9BACT</name>
<feature type="binding site" evidence="9">
    <location>
        <position position="213"/>
    </location>
    <ligand>
        <name>ATP</name>
        <dbReference type="ChEBI" id="CHEBI:30616"/>
    </ligand>
</feature>
<feature type="binding site" evidence="9">
    <location>
        <position position="60"/>
    </location>
    <ligand>
        <name>ATP</name>
        <dbReference type="ChEBI" id="CHEBI:30616"/>
    </ligand>
</feature>
<gene>
    <name evidence="9" type="primary">ruvB</name>
    <name evidence="11" type="ORF">A3D47_01485</name>
</gene>
<evidence type="ECO:0000256" key="6">
    <source>
        <dbReference type="ARBA" id="ARBA00023125"/>
    </source>
</evidence>
<keyword evidence="4 9" id="KW-0378">Hydrolase</keyword>
<dbReference type="PANTHER" id="PTHR42848:SF1">
    <property type="entry name" value="HOLLIDAY JUNCTION BRANCH MIGRATION COMPLEX SUBUNIT RUVB"/>
    <property type="match status" value="1"/>
</dbReference>
<keyword evidence="7 9" id="KW-0233">DNA recombination</keyword>
<comment type="catalytic activity">
    <reaction evidence="9">
        <text>ATP + H2O = ADP + phosphate + H(+)</text>
        <dbReference type="Rhea" id="RHEA:13065"/>
        <dbReference type="ChEBI" id="CHEBI:15377"/>
        <dbReference type="ChEBI" id="CHEBI:15378"/>
        <dbReference type="ChEBI" id="CHEBI:30616"/>
        <dbReference type="ChEBI" id="CHEBI:43474"/>
        <dbReference type="ChEBI" id="CHEBI:456216"/>
    </reaction>
</comment>
<feature type="binding site" evidence="9">
    <location>
        <position position="166"/>
    </location>
    <ligand>
        <name>ATP</name>
        <dbReference type="ChEBI" id="CHEBI:30616"/>
    </ligand>
</feature>
<evidence type="ECO:0000256" key="8">
    <source>
        <dbReference type="ARBA" id="ARBA00023204"/>
    </source>
</evidence>
<dbReference type="NCBIfam" id="NF000868">
    <property type="entry name" value="PRK00080.1"/>
    <property type="match status" value="1"/>
</dbReference>
<evidence type="ECO:0000259" key="10">
    <source>
        <dbReference type="SMART" id="SM00382"/>
    </source>
</evidence>
<dbReference type="Pfam" id="PF17864">
    <property type="entry name" value="AAA_lid_4"/>
    <property type="match status" value="1"/>
</dbReference>
<dbReference type="InterPro" id="IPR041445">
    <property type="entry name" value="AAA_lid_4"/>
</dbReference>
<dbReference type="SMART" id="SM00382">
    <property type="entry name" value="AAA"/>
    <property type="match status" value="1"/>
</dbReference>
<dbReference type="PANTHER" id="PTHR42848">
    <property type="match status" value="1"/>
</dbReference>
<comment type="subunit">
    <text evidence="9">Homohexamer. Forms an RuvA(8)-RuvB(12)-Holliday junction (HJ) complex. HJ DNA is sandwiched between 2 RuvA tetramers; dsDNA enters through RuvA and exits via RuvB. An RuvB hexamer assembles on each DNA strand where it exits the tetramer. Each RuvB hexamer is contacted by two RuvA subunits (via domain III) on 2 adjacent RuvB subunits; this complex drives branch migration. In the full resolvosome a probable DNA-RuvA(4)-RuvB(12)-RuvC(2) complex forms which resolves the HJ.</text>
</comment>
<evidence type="ECO:0000313" key="11">
    <source>
        <dbReference type="EMBL" id="OGY57333.1"/>
    </source>
</evidence>
<dbReference type="InterPro" id="IPR004605">
    <property type="entry name" value="DNA_helicase_Holl-junc_RuvB"/>
</dbReference>
<comment type="similarity">
    <text evidence="9">Belongs to the RuvB family.</text>
</comment>
<dbReference type="NCBIfam" id="TIGR00635">
    <property type="entry name" value="ruvB"/>
    <property type="match status" value="1"/>
</dbReference>
<dbReference type="GO" id="GO:0005524">
    <property type="term" value="F:ATP binding"/>
    <property type="evidence" value="ECO:0007669"/>
    <property type="project" value="UniProtKB-UniRule"/>
</dbReference>
<organism evidence="11 12">
    <name type="scientific">Candidatus Colwellbacteria bacterium RIFCSPHIGHO2_02_FULL_43_15</name>
    <dbReference type="NCBI Taxonomy" id="1797686"/>
    <lineage>
        <taxon>Bacteria</taxon>
        <taxon>Candidatus Colwelliibacteriota</taxon>
    </lineage>
</organism>
<dbReference type="SUPFAM" id="SSF46785">
    <property type="entry name" value="Winged helix' DNA-binding domain"/>
    <property type="match status" value="1"/>
</dbReference>
<dbReference type="HAMAP" id="MF_00016">
    <property type="entry name" value="DNA_HJ_migration_RuvB"/>
    <property type="match status" value="1"/>
</dbReference>
<comment type="function">
    <text evidence="9">The RuvA-RuvB-RuvC complex processes Holliday junction (HJ) DNA during genetic recombination and DNA repair, while the RuvA-RuvB complex plays an important role in the rescue of blocked DNA replication forks via replication fork reversal (RFR). RuvA specifically binds to HJ cruciform DNA, conferring on it an open structure. The RuvB hexamer acts as an ATP-dependent pump, pulling dsDNA into and through the RuvAB complex. RuvB forms 2 homohexamers on either side of HJ DNA bound by 1 or 2 RuvA tetramers; 4 subunits per hexamer contact DNA at a time. Coordinated motions by a converter formed by DNA-disengaged RuvB subunits stimulates ATP hydrolysis and nucleotide exchange. Immobilization of the converter enables RuvB to convert the ATP-contained energy into a lever motion, pulling 2 nucleotides of DNA out of the RuvA tetramer per ATP hydrolyzed, thus driving DNA branch migration. The RuvB motors rotate together with the DNA substrate, which together with the progressing nucleotide cycle form the mechanistic basis for DNA recombination by continuous HJ branch migration. Branch migration allows RuvC to scan DNA until it finds its consensus sequence, where it cleaves and resolves cruciform DNA.</text>
</comment>
<dbReference type="GO" id="GO:0006310">
    <property type="term" value="P:DNA recombination"/>
    <property type="evidence" value="ECO:0007669"/>
    <property type="project" value="UniProtKB-UniRule"/>
</dbReference>
<dbReference type="Pfam" id="PF05496">
    <property type="entry name" value="RuvB_N"/>
    <property type="match status" value="1"/>
</dbReference>
<dbReference type="EMBL" id="MHIU01000037">
    <property type="protein sequence ID" value="OGY57333.1"/>
    <property type="molecule type" value="Genomic_DNA"/>
</dbReference>
<keyword evidence="2 9" id="KW-0547">Nucleotide-binding</keyword>
<dbReference type="InterPro" id="IPR008824">
    <property type="entry name" value="RuvB-like_N"/>
</dbReference>
<evidence type="ECO:0000256" key="5">
    <source>
        <dbReference type="ARBA" id="ARBA00022840"/>
    </source>
</evidence>
<feature type="binding site" evidence="9">
    <location>
        <position position="61"/>
    </location>
    <ligand>
        <name>Mg(2+)</name>
        <dbReference type="ChEBI" id="CHEBI:18420"/>
    </ligand>
</feature>
<dbReference type="GO" id="GO:0005737">
    <property type="term" value="C:cytoplasm"/>
    <property type="evidence" value="ECO:0007669"/>
    <property type="project" value="UniProtKB-SubCell"/>
</dbReference>
<evidence type="ECO:0000256" key="7">
    <source>
        <dbReference type="ARBA" id="ARBA00023172"/>
    </source>
</evidence>
<dbReference type="InterPro" id="IPR027417">
    <property type="entry name" value="P-loop_NTPase"/>
</dbReference>
<keyword evidence="11" id="KW-0347">Helicase</keyword>
<dbReference type="Pfam" id="PF05491">
    <property type="entry name" value="WHD_RuvB"/>
    <property type="match status" value="1"/>
</dbReference>
<comment type="caution">
    <text evidence="11">The sequence shown here is derived from an EMBL/GenBank/DDBJ whole genome shotgun (WGS) entry which is preliminary data.</text>
</comment>
<keyword evidence="5 9" id="KW-0067">ATP-binding</keyword>
<dbReference type="GO" id="GO:0006281">
    <property type="term" value="P:DNA repair"/>
    <property type="evidence" value="ECO:0007669"/>
    <property type="project" value="UniProtKB-UniRule"/>
</dbReference>
<dbReference type="InterPro" id="IPR036390">
    <property type="entry name" value="WH_DNA-bd_sf"/>
</dbReference>
<feature type="binding site" evidence="9">
    <location>
        <position position="310"/>
    </location>
    <ligand>
        <name>DNA</name>
        <dbReference type="ChEBI" id="CHEBI:16991"/>
    </ligand>
</feature>
<dbReference type="Gene3D" id="1.10.10.10">
    <property type="entry name" value="Winged helix-like DNA-binding domain superfamily/Winged helix DNA-binding domain"/>
    <property type="match status" value="1"/>
</dbReference>
<dbReference type="GO" id="GO:0048476">
    <property type="term" value="C:Holliday junction resolvase complex"/>
    <property type="evidence" value="ECO:0007669"/>
    <property type="project" value="UniProtKB-UniRule"/>
</dbReference>
<feature type="binding site" evidence="9">
    <location>
        <position position="16"/>
    </location>
    <ligand>
        <name>ATP</name>
        <dbReference type="ChEBI" id="CHEBI:30616"/>
    </ligand>
</feature>
<feature type="domain" description="AAA+ ATPase" evidence="10">
    <location>
        <begin position="46"/>
        <end position="177"/>
    </location>
</feature>
<dbReference type="Gene3D" id="3.40.50.300">
    <property type="entry name" value="P-loop containing nucleotide triphosphate hydrolases"/>
    <property type="match status" value="1"/>
</dbReference>
<dbReference type="AlphaFoldDB" id="A0A1G1YYA8"/>
<evidence type="ECO:0000256" key="3">
    <source>
        <dbReference type="ARBA" id="ARBA00022763"/>
    </source>
</evidence>
<feature type="region of interest" description="Head domain (RuvB-H)" evidence="9">
    <location>
        <begin position="250"/>
        <end position="329"/>
    </location>
</feature>
<protein>
    <recommendedName>
        <fullName evidence="9">Holliday junction branch migration complex subunit RuvB</fullName>
        <ecNumber evidence="9">3.6.4.-</ecNumber>
    </recommendedName>
</protein>
<proteinExistence type="inferred from homology"/>
<keyword evidence="6 9" id="KW-0238">DNA-binding</keyword>
<evidence type="ECO:0000256" key="2">
    <source>
        <dbReference type="ARBA" id="ARBA00022741"/>
    </source>
</evidence>
<reference evidence="11 12" key="1">
    <citation type="journal article" date="2016" name="Nat. Commun.">
        <title>Thousands of microbial genomes shed light on interconnected biogeochemical processes in an aquifer system.</title>
        <authorList>
            <person name="Anantharaman K."/>
            <person name="Brown C.T."/>
            <person name="Hug L.A."/>
            <person name="Sharon I."/>
            <person name="Castelle C.J."/>
            <person name="Probst A.J."/>
            <person name="Thomas B.C."/>
            <person name="Singh A."/>
            <person name="Wilkins M.J."/>
            <person name="Karaoz U."/>
            <person name="Brodie E.L."/>
            <person name="Williams K.H."/>
            <person name="Hubbard S.S."/>
            <person name="Banfield J.F."/>
        </authorList>
    </citation>
    <scope>NUCLEOTIDE SEQUENCE [LARGE SCALE GENOMIC DNA]</scope>
</reference>